<organism evidence="15 16">
    <name type="scientific">Patella caerulea</name>
    <name type="common">Rayed Mediterranean limpet</name>
    <dbReference type="NCBI Taxonomy" id="87958"/>
    <lineage>
        <taxon>Eukaryota</taxon>
        <taxon>Metazoa</taxon>
        <taxon>Spiralia</taxon>
        <taxon>Lophotrochozoa</taxon>
        <taxon>Mollusca</taxon>
        <taxon>Gastropoda</taxon>
        <taxon>Patellogastropoda</taxon>
        <taxon>Patelloidea</taxon>
        <taxon>Patellidae</taxon>
        <taxon>Patella</taxon>
    </lineage>
</organism>
<evidence type="ECO:0000256" key="11">
    <source>
        <dbReference type="SAM" id="MobiDB-lite"/>
    </source>
</evidence>
<evidence type="ECO:0000256" key="2">
    <source>
        <dbReference type="ARBA" id="ARBA00009844"/>
    </source>
</evidence>
<feature type="domain" description="Ig-like" evidence="14">
    <location>
        <begin position="803"/>
        <end position="915"/>
    </location>
</feature>
<evidence type="ECO:0000313" key="16">
    <source>
        <dbReference type="Proteomes" id="UP001347796"/>
    </source>
</evidence>
<dbReference type="Pfam" id="PF25609">
    <property type="entry name" value="Unc5_NetrinR_N"/>
    <property type="match status" value="4"/>
</dbReference>
<accession>A0AAN8KBC3</accession>
<dbReference type="InterPro" id="IPR007110">
    <property type="entry name" value="Ig-like_dom"/>
</dbReference>
<keyword evidence="6 12" id="KW-0472">Membrane</keyword>
<evidence type="ECO:0000313" key="15">
    <source>
        <dbReference type="EMBL" id="KAK6191908.1"/>
    </source>
</evidence>
<keyword evidence="16" id="KW-1185">Reference proteome</keyword>
<feature type="signal peptide" evidence="13">
    <location>
        <begin position="1"/>
        <end position="24"/>
    </location>
</feature>
<dbReference type="SUPFAM" id="SSF48726">
    <property type="entry name" value="Immunoglobulin"/>
    <property type="match status" value="4"/>
</dbReference>
<feature type="domain" description="Ig-like" evidence="14">
    <location>
        <begin position="133"/>
        <end position="221"/>
    </location>
</feature>
<dbReference type="InterPro" id="IPR003598">
    <property type="entry name" value="Ig_sub2"/>
</dbReference>
<gene>
    <name evidence="15" type="ORF">SNE40_003483</name>
</gene>
<feature type="compositionally biased region" description="Acidic residues" evidence="11">
    <location>
        <begin position="954"/>
        <end position="968"/>
    </location>
</feature>
<dbReference type="Gene3D" id="2.60.40.10">
    <property type="entry name" value="Immunoglobulins"/>
    <property type="match status" value="8"/>
</dbReference>
<dbReference type="InterPro" id="IPR051170">
    <property type="entry name" value="Neural/epithelial_adhesion"/>
</dbReference>
<keyword evidence="12" id="KW-1133">Transmembrane helix</keyword>
<protein>
    <recommendedName>
        <fullName evidence="14">Ig-like domain-containing protein</fullName>
    </recommendedName>
</protein>
<evidence type="ECO:0000256" key="7">
    <source>
        <dbReference type="ARBA" id="ARBA00023157"/>
    </source>
</evidence>
<sequence length="1390" mass="153244">MKVTNCLTCALSITFLILLTTCQGQRSPRFITRPAGSYYVTKNRPASIVCEAENVDSIRFSCAKEIPINKLQVVGRVQPSGTELIKGTLEVTKADIRGYDSRNPFWCECIGDVASARPIRTRRTQISTAFLKKEFVEEPRSKSAPIGSKVEFVCSPPAGQPAPTITWLKNGRKVHANDNNFEVDSRGLLVIKKFRRKDVGQYSCLARNSAAKRTSAPAQLSIGDSTEEDRLEASDAPLEDGPIYEKSPDSLYYVTADEPVDITCRVIGAKILTVRCNNRRLGDEDQIKQEFPNPQGGTIYETTFAVKEEDIRRYGIDGSYACNCISWYTEPGVQGWKSKPSSKGYIEVAFLGEQFVAEPESQVVGTDGSVTMACGTPKSKPPAEIRWYFNGEEIDTRSGYYVVDEDGSLTIESASIGNAGDYQCSASNVAGVRYSRNARLTVEDGFVNPRVEVTRPPPTRPVARPEPTTPARAPGEAYFSTPLEPVYYMAEGRDVPITCGVKNADMVTFRCNRRRYDPKEIKSEQTYNRAVGKFDIEATITVTADDLKSGEYACICTMWYTVSGNWEREESPAAKVERAFIEDEFAMEPVDTQVQMGVPAELMCTPPFGGPEPEVTWMKDGVRVDPSRDRNVEISITGSLIINDMRQRYVGRYICVATNSAGTRQTPPASLTAFAAAVTEPITESILVDGASTAEPEYYTPSEVEPSSEPETEIGHTVHPMFTQQPESMYYIVRGQSITITCAAKNVDRITFRCSGFTVPDYRYENNAVESGDVISVSLDLNREDAEGFTDDNTCVCDGHYVPSGAATEEVISSNAGYINLAYLKRRFQKNPENTKSMAGVMTALSCTPPESVPAAKVYWTFNGVKIDTDAIANIMMPRDNSLVVINPTRENTGDYACVAENVAGRRVSNTATLTVEEATGEVVVVPDVAPTHPETTSEPEAEVEAEAAVTAEPEPESESEPEPTPESEPEKEAYETTDGSVTHAVEYTTPLPEIVEEYLTTERIMGNEIGVESETGEAMESEITTTSKMDVEDSVDLTTDESVVVSEVEVTSEPLDILPMTTETMEIDAMVTETMDTDDMTTESVAIDNHVDHVVTSDKKGNRGKKRKNKQRAMCQEKMARCGSYMRPAEDSIDKVAKCLAVQDYSNCVDRIISECRGYMTDELLDTIEHTRTSLMDECTVSENEIIVDNNLKPYAACTQLQMCTKDFTDNYSPTLNDANSACNVLTNMLRCGDGALSICNIPNYVEDTETTLATVGEWYSDYCTNIIMERPTFVACESLRACNSPLNASTSVQDMYNVNVWCPYTHDVIACTVNALDNCQPEERPIIETELRRLTAEALQICPKAGVKDEVIPRESQETSGNTASMPVTSVILLSFVQVVFMFVLSLR</sequence>
<comment type="similarity">
    <text evidence="2">Belongs to the unc-5 family.</text>
</comment>
<name>A0AAN8KBC3_PATCE</name>
<feature type="chain" id="PRO_5042846997" description="Ig-like domain-containing protein" evidence="13">
    <location>
        <begin position="25"/>
        <end position="1390"/>
    </location>
</feature>
<comment type="caution">
    <text evidence="15">The sequence shown here is derived from an EMBL/GenBank/DDBJ whole genome shotgun (WGS) entry which is preliminary data.</text>
</comment>
<feature type="domain" description="Ig-like" evidence="14">
    <location>
        <begin position="353"/>
        <end position="441"/>
    </location>
</feature>
<dbReference type="InterPro" id="IPR036179">
    <property type="entry name" value="Ig-like_dom_sf"/>
</dbReference>
<feature type="region of interest" description="Disordered" evidence="11">
    <location>
        <begin position="215"/>
        <end position="240"/>
    </location>
</feature>
<keyword evidence="3" id="KW-0217">Developmental protein</keyword>
<evidence type="ECO:0000256" key="8">
    <source>
        <dbReference type="ARBA" id="ARBA00023170"/>
    </source>
</evidence>
<dbReference type="EMBL" id="JAZGQO010000002">
    <property type="protein sequence ID" value="KAK6191908.1"/>
    <property type="molecule type" value="Genomic_DNA"/>
</dbReference>
<evidence type="ECO:0000256" key="10">
    <source>
        <dbReference type="ARBA" id="ARBA00023319"/>
    </source>
</evidence>
<proteinExistence type="inferred from homology"/>
<dbReference type="InterPro" id="IPR013783">
    <property type="entry name" value="Ig-like_fold"/>
</dbReference>
<feature type="compositionally biased region" description="Low complexity" evidence="11">
    <location>
        <begin position="461"/>
        <end position="474"/>
    </location>
</feature>
<evidence type="ECO:0000256" key="5">
    <source>
        <dbReference type="ARBA" id="ARBA00022737"/>
    </source>
</evidence>
<dbReference type="Pfam" id="PF13927">
    <property type="entry name" value="Ig_3"/>
    <property type="match status" value="1"/>
</dbReference>
<dbReference type="InterPro" id="IPR013098">
    <property type="entry name" value="Ig_I-set"/>
</dbReference>
<keyword evidence="7" id="KW-1015">Disulfide bond</keyword>
<evidence type="ECO:0000256" key="6">
    <source>
        <dbReference type="ARBA" id="ARBA00023136"/>
    </source>
</evidence>
<evidence type="ECO:0000259" key="14">
    <source>
        <dbReference type="PROSITE" id="PS50835"/>
    </source>
</evidence>
<keyword evidence="8" id="KW-0675">Receptor</keyword>
<comment type="subcellular location">
    <subcellularLocation>
        <location evidence="1">Membrane</location>
        <topology evidence="1">Single-pass type I membrane protein</topology>
    </subcellularLocation>
</comment>
<keyword evidence="9" id="KW-0325">Glycoprotein</keyword>
<evidence type="ECO:0000256" key="13">
    <source>
        <dbReference type="SAM" id="SignalP"/>
    </source>
</evidence>
<evidence type="ECO:0000256" key="4">
    <source>
        <dbReference type="ARBA" id="ARBA00022729"/>
    </source>
</evidence>
<feature type="domain" description="Ig-like" evidence="14">
    <location>
        <begin position="572"/>
        <end position="672"/>
    </location>
</feature>
<dbReference type="Pfam" id="PF07679">
    <property type="entry name" value="I-set"/>
    <property type="match status" value="3"/>
</dbReference>
<reference evidence="15 16" key="1">
    <citation type="submission" date="2024-01" db="EMBL/GenBank/DDBJ databases">
        <title>The genome of the rayed Mediterranean limpet Patella caerulea (Linnaeus, 1758).</title>
        <authorList>
            <person name="Anh-Thu Weber A."/>
            <person name="Halstead-Nussloch G."/>
        </authorList>
    </citation>
    <scope>NUCLEOTIDE SEQUENCE [LARGE SCALE GENOMIC DNA]</scope>
    <source>
        <strain evidence="15">AATW-2023a</strain>
        <tissue evidence="15">Whole specimen</tissue>
    </source>
</reference>
<dbReference type="InterPro" id="IPR003599">
    <property type="entry name" value="Ig_sub"/>
</dbReference>
<feature type="compositionally biased region" description="Low complexity" evidence="11">
    <location>
        <begin position="695"/>
        <end position="705"/>
    </location>
</feature>
<dbReference type="Proteomes" id="UP001347796">
    <property type="component" value="Unassembled WGS sequence"/>
</dbReference>
<dbReference type="SMART" id="SM00408">
    <property type="entry name" value="IGc2"/>
    <property type="match status" value="4"/>
</dbReference>
<feature type="region of interest" description="Disordered" evidence="11">
    <location>
        <begin position="691"/>
        <end position="712"/>
    </location>
</feature>
<dbReference type="PANTHER" id="PTHR12231:SF253">
    <property type="entry name" value="DPR-INTERACTING PROTEIN ETA, ISOFORM B-RELATED"/>
    <property type="match status" value="1"/>
</dbReference>
<evidence type="ECO:0000256" key="12">
    <source>
        <dbReference type="SAM" id="Phobius"/>
    </source>
</evidence>
<feature type="region of interest" description="Disordered" evidence="11">
    <location>
        <begin position="926"/>
        <end position="988"/>
    </location>
</feature>
<keyword evidence="10" id="KW-0393">Immunoglobulin domain</keyword>
<dbReference type="InterPro" id="IPR057755">
    <property type="entry name" value="UNC5A-D-like_N"/>
</dbReference>
<evidence type="ECO:0000256" key="1">
    <source>
        <dbReference type="ARBA" id="ARBA00004479"/>
    </source>
</evidence>
<keyword evidence="4 13" id="KW-0732">Signal</keyword>
<dbReference type="PANTHER" id="PTHR12231">
    <property type="entry name" value="CTX-RELATED TYPE I TRANSMEMBRANE PROTEIN"/>
    <property type="match status" value="1"/>
</dbReference>
<keyword evidence="12" id="KW-0812">Transmembrane</keyword>
<dbReference type="SMART" id="SM00409">
    <property type="entry name" value="IG"/>
    <property type="match status" value="5"/>
</dbReference>
<evidence type="ECO:0000256" key="9">
    <source>
        <dbReference type="ARBA" id="ARBA00023180"/>
    </source>
</evidence>
<evidence type="ECO:0000256" key="3">
    <source>
        <dbReference type="ARBA" id="ARBA00022473"/>
    </source>
</evidence>
<keyword evidence="5" id="KW-0677">Repeat</keyword>
<feature type="region of interest" description="Disordered" evidence="11">
    <location>
        <begin position="450"/>
        <end position="475"/>
    </location>
</feature>
<feature type="transmembrane region" description="Helical" evidence="12">
    <location>
        <begin position="1366"/>
        <end position="1389"/>
    </location>
</feature>
<dbReference type="PROSITE" id="PS50835">
    <property type="entry name" value="IG_LIKE"/>
    <property type="match status" value="4"/>
</dbReference>